<sequence length="121" mass="13898">MRSSGIRRTDVHVRKSRFRLNRFQRPVASIEFGSKYDVWIELRPYINSGADITLIPLIFGRLLGLELKKEEIKHLRGIGGVGMPVVIKEVDTRINGTEFPVRVAWALEEDLPPLLGSRYLR</sequence>
<comment type="caution">
    <text evidence="1">The sequence shown here is derived from an EMBL/GenBank/DDBJ whole genome shotgun (WGS) entry which is preliminary data.</text>
</comment>
<organism evidence="1 2">
    <name type="scientific">Candidatus Methanogaster sp</name>
    <dbReference type="NCBI Taxonomy" id="3386292"/>
    <lineage>
        <taxon>Archaea</taxon>
        <taxon>Methanobacteriati</taxon>
        <taxon>Methanobacteriota</taxon>
        <taxon>Stenosarchaea group</taxon>
        <taxon>Methanomicrobia</taxon>
        <taxon>Methanosarcinales</taxon>
        <taxon>ANME-2 cluster</taxon>
        <taxon>Candidatus Methanogasteraceae</taxon>
        <taxon>Candidatus Methanogaster</taxon>
    </lineage>
</organism>
<dbReference type="EMBL" id="PQXF01000038">
    <property type="protein sequence ID" value="PXF58334.1"/>
    <property type="molecule type" value="Genomic_DNA"/>
</dbReference>
<dbReference type="Proteomes" id="UP000248329">
    <property type="component" value="Unassembled WGS sequence"/>
</dbReference>
<evidence type="ECO:0000313" key="1">
    <source>
        <dbReference type="EMBL" id="PXF58334.1"/>
    </source>
</evidence>
<protein>
    <submittedName>
        <fullName evidence="1">Uncharacterized protein</fullName>
    </submittedName>
</protein>
<name>A0AC61KZZ3_9EURY</name>
<proteinExistence type="predicted"/>
<reference evidence="1" key="1">
    <citation type="submission" date="2018-01" db="EMBL/GenBank/DDBJ databases">
        <authorList>
            <person name="Krukenberg V."/>
        </authorList>
    </citation>
    <scope>NUCLEOTIDE SEQUENCE</scope>
    <source>
        <strain evidence="1">E20ANME2</strain>
    </source>
</reference>
<gene>
    <name evidence="1" type="ORF">C4B59_13480</name>
</gene>
<evidence type="ECO:0000313" key="2">
    <source>
        <dbReference type="Proteomes" id="UP000248329"/>
    </source>
</evidence>
<accession>A0AC61KZZ3</accession>